<evidence type="ECO:0000256" key="1">
    <source>
        <dbReference type="ARBA" id="ARBA00004141"/>
    </source>
</evidence>
<evidence type="ECO:0000256" key="4">
    <source>
        <dbReference type="ARBA" id="ARBA00023136"/>
    </source>
</evidence>
<evidence type="ECO:0000259" key="6">
    <source>
        <dbReference type="Pfam" id="PF26616"/>
    </source>
</evidence>
<dbReference type="Proteomes" id="UP001610563">
    <property type="component" value="Unassembled WGS sequence"/>
</dbReference>
<comment type="subcellular location">
    <subcellularLocation>
        <location evidence="1">Membrane</location>
        <topology evidence="1">Multi-pass membrane protein</topology>
    </subcellularLocation>
</comment>
<feature type="domain" description="CorA-like transporter" evidence="6">
    <location>
        <begin position="49"/>
        <end position="260"/>
    </location>
</feature>
<dbReference type="InterPro" id="IPR002523">
    <property type="entry name" value="MgTranspt_CorA/ZnTranspt_ZntB"/>
</dbReference>
<keyword evidence="2 5" id="KW-0812">Transmembrane</keyword>
<evidence type="ECO:0000256" key="5">
    <source>
        <dbReference type="SAM" id="Phobius"/>
    </source>
</evidence>
<protein>
    <recommendedName>
        <fullName evidence="6">CorA-like transporter domain-containing protein</fullName>
    </recommendedName>
</protein>
<gene>
    <name evidence="7" type="ORF">BJX66DRAFT_13772</name>
</gene>
<feature type="transmembrane region" description="Helical" evidence="5">
    <location>
        <begin position="439"/>
        <end position="462"/>
    </location>
</feature>
<proteinExistence type="predicted"/>
<keyword evidence="3 5" id="KW-1133">Transmembrane helix</keyword>
<sequence length="482" mass="54643">MSVPIELDFVTPPTARNPPTAPTSILPRSDMAGIEPGYYELLRHHLRYDTFVSHPEKSNIYVFESTPQHPAHTFTNSELFESHIANTARPDARIVSISCQNSLRPLGITEEGMRKLMSHYDIDASFFDLVVSFGDKPRSSDAGHGAMSAKQRDDGSYDMQYLFTYAENDSTRGSGTPSWRIRQVCVFHRYNPSGAGNLWIILHACPRSKLQRQIEQIVSTSPNALLDEWPSMHLLVLSTYLGGWRWCIRNLGDEIEQTVDIALTLDFSKPKARDHKDGLVQLLKQQYLGDRLVPLAARLRAALHTLRQFEKMNSLLRSKEFSSEEQCQSTADQIAHHISCLEGHIESVQVLERKVRGISDLLAVAVTVENQAVTIDINNKMLDLNNKLVHLTNKSLDENATVRIVTLVTLIYLPASFVSTLFGMNFFDFGEDGNLEISHHFWIFIILAVPLTLVTVGSWYWLVQRRKKLRQAQRAVDMEQAQ</sequence>
<evidence type="ECO:0000256" key="3">
    <source>
        <dbReference type="ARBA" id="ARBA00022989"/>
    </source>
</evidence>
<dbReference type="Pfam" id="PF01544">
    <property type="entry name" value="CorA"/>
    <property type="match status" value="1"/>
</dbReference>
<dbReference type="EMBL" id="JBFTWV010000010">
    <property type="protein sequence ID" value="KAL2798904.1"/>
    <property type="molecule type" value="Genomic_DNA"/>
</dbReference>
<keyword evidence="4 5" id="KW-0472">Membrane</keyword>
<reference evidence="7 8" key="1">
    <citation type="submission" date="2024-07" db="EMBL/GenBank/DDBJ databases">
        <title>Section-level genome sequencing and comparative genomics of Aspergillus sections Usti and Cavernicolus.</title>
        <authorList>
            <consortium name="Lawrence Berkeley National Laboratory"/>
            <person name="Nybo J.L."/>
            <person name="Vesth T.C."/>
            <person name="Theobald S."/>
            <person name="Frisvad J.C."/>
            <person name="Larsen T.O."/>
            <person name="Kjaerboelling I."/>
            <person name="Rothschild-Mancinelli K."/>
            <person name="Lyhne E.K."/>
            <person name="Kogle M.E."/>
            <person name="Barry K."/>
            <person name="Clum A."/>
            <person name="Na H."/>
            <person name="Ledsgaard L."/>
            <person name="Lin J."/>
            <person name="Lipzen A."/>
            <person name="Kuo A."/>
            <person name="Riley R."/>
            <person name="Mondo S."/>
            <person name="Labutti K."/>
            <person name="Haridas S."/>
            <person name="Pangalinan J."/>
            <person name="Salamov A.A."/>
            <person name="Simmons B.A."/>
            <person name="Magnuson J.K."/>
            <person name="Chen J."/>
            <person name="Drula E."/>
            <person name="Henrissat B."/>
            <person name="Wiebenga A."/>
            <person name="Lubbers R.J."/>
            <person name="Gomes A.C."/>
            <person name="Makela M.R."/>
            <person name="Stajich J."/>
            <person name="Grigoriev I.V."/>
            <person name="Mortensen U.H."/>
            <person name="De Vries R.P."/>
            <person name="Baker S.E."/>
            <person name="Andersen M.R."/>
        </authorList>
    </citation>
    <scope>NUCLEOTIDE SEQUENCE [LARGE SCALE GENOMIC DNA]</scope>
    <source>
        <strain evidence="7 8">CBS 209.92</strain>
    </source>
</reference>
<comment type="caution">
    <text evidence="7">The sequence shown here is derived from an EMBL/GenBank/DDBJ whole genome shotgun (WGS) entry which is preliminary data.</text>
</comment>
<dbReference type="SUPFAM" id="SSF144083">
    <property type="entry name" value="Magnesium transport protein CorA, transmembrane region"/>
    <property type="match status" value="1"/>
</dbReference>
<evidence type="ECO:0000313" key="7">
    <source>
        <dbReference type="EMBL" id="KAL2798904.1"/>
    </source>
</evidence>
<accession>A0ABR4GIN7</accession>
<evidence type="ECO:0000256" key="2">
    <source>
        <dbReference type="ARBA" id="ARBA00022692"/>
    </source>
</evidence>
<feature type="transmembrane region" description="Helical" evidence="5">
    <location>
        <begin position="404"/>
        <end position="427"/>
    </location>
</feature>
<evidence type="ECO:0000313" key="8">
    <source>
        <dbReference type="Proteomes" id="UP001610563"/>
    </source>
</evidence>
<keyword evidence="8" id="KW-1185">Reference proteome</keyword>
<organism evidence="7 8">
    <name type="scientific">Aspergillus keveii</name>
    <dbReference type="NCBI Taxonomy" id="714993"/>
    <lineage>
        <taxon>Eukaryota</taxon>
        <taxon>Fungi</taxon>
        <taxon>Dikarya</taxon>
        <taxon>Ascomycota</taxon>
        <taxon>Pezizomycotina</taxon>
        <taxon>Eurotiomycetes</taxon>
        <taxon>Eurotiomycetidae</taxon>
        <taxon>Eurotiales</taxon>
        <taxon>Aspergillaceae</taxon>
        <taxon>Aspergillus</taxon>
        <taxon>Aspergillus subgen. Nidulantes</taxon>
    </lineage>
</organism>
<dbReference type="InterPro" id="IPR045863">
    <property type="entry name" value="CorA_TM1_TM2"/>
</dbReference>
<dbReference type="InterPro" id="IPR058257">
    <property type="entry name" value="CorA-like_dom"/>
</dbReference>
<dbReference type="Pfam" id="PF26616">
    <property type="entry name" value="CorA-like"/>
    <property type="match status" value="1"/>
</dbReference>
<dbReference type="Gene3D" id="1.20.58.340">
    <property type="entry name" value="Magnesium transport protein CorA, transmembrane region"/>
    <property type="match status" value="1"/>
</dbReference>
<name>A0ABR4GIN7_9EURO</name>